<proteinExistence type="inferred from homology"/>
<dbReference type="Gene3D" id="3.40.190.290">
    <property type="match status" value="1"/>
</dbReference>
<evidence type="ECO:0000313" key="6">
    <source>
        <dbReference type="EMBL" id="RKJ96583.1"/>
    </source>
</evidence>
<feature type="domain" description="HTH lysR-type" evidence="5">
    <location>
        <begin position="1"/>
        <end position="59"/>
    </location>
</feature>
<reference evidence="6 7" key="1">
    <citation type="submission" date="2018-09" db="EMBL/GenBank/DDBJ databases">
        <title>Genome comparison of Alicycliphilus sp. BQ1, a polyurethanolytic bacterium, with its closest phylogenetic relatives Alicycliphilus denitrificans BC and K601, unable to attack polyurethane.</title>
        <authorList>
            <person name="Loza-Tavera H."/>
            <person name="Lozano L."/>
            <person name="Cevallos M."/>
            <person name="Maya-Lucas O."/>
            <person name="Garcia-Mena J."/>
            <person name="Hernandez J."/>
        </authorList>
    </citation>
    <scope>NUCLEOTIDE SEQUENCE [LARGE SCALE GENOMIC DNA]</scope>
    <source>
        <strain evidence="6 7">BQ1</strain>
    </source>
</reference>
<evidence type="ECO:0000256" key="4">
    <source>
        <dbReference type="ARBA" id="ARBA00023163"/>
    </source>
</evidence>
<dbReference type="InterPro" id="IPR036390">
    <property type="entry name" value="WH_DNA-bd_sf"/>
</dbReference>
<dbReference type="InterPro" id="IPR058163">
    <property type="entry name" value="LysR-type_TF_proteobact-type"/>
</dbReference>
<dbReference type="AlphaFoldDB" id="A0A3R7LF99"/>
<name>A0A3R7LF99_9BURK</name>
<evidence type="ECO:0000313" key="7">
    <source>
        <dbReference type="Proteomes" id="UP000216225"/>
    </source>
</evidence>
<dbReference type="SUPFAM" id="SSF46785">
    <property type="entry name" value="Winged helix' DNA-binding domain"/>
    <property type="match status" value="1"/>
</dbReference>
<dbReference type="InterPro" id="IPR005119">
    <property type="entry name" value="LysR_subst-bd"/>
</dbReference>
<accession>A0A3R7LF99</accession>
<dbReference type="GO" id="GO:0003700">
    <property type="term" value="F:DNA-binding transcription factor activity"/>
    <property type="evidence" value="ECO:0007669"/>
    <property type="project" value="InterPro"/>
</dbReference>
<dbReference type="SUPFAM" id="SSF53850">
    <property type="entry name" value="Periplasmic binding protein-like II"/>
    <property type="match status" value="1"/>
</dbReference>
<dbReference type="Proteomes" id="UP000216225">
    <property type="component" value="Unassembled WGS sequence"/>
</dbReference>
<dbReference type="GO" id="GO:0003677">
    <property type="term" value="F:DNA binding"/>
    <property type="evidence" value="ECO:0007669"/>
    <property type="project" value="UniProtKB-KW"/>
</dbReference>
<dbReference type="Pfam" id="PF03466">
    <property type="entry name" value="LysR_substrate"/>
    <property type="match status" value="1"/>
</dbReference>
<evidence type="ECO:0000259" key="5">
    <source>
        <dbReference type="PROSITE" id="PS50931"/>
    </source>
</evidence>
<keyword evidence="3" id="KW-0238">DNA-binding</keyword>
<dbReference type="PRINTS" id="PR00039">
    <property type="entry name" value="HTHLYSR"/>
</dbReference>
<dbReference type="RefSeq" id="WP_094438145.1">
    <property type="nucleotide sequence ID" value="NZ_AP024172.1"/>
</dbReference>
<dbReference type="CDD" id="cd08422">
    <property type="entry name" value="PBP2_CrgA_like"/>
    <property type="match status" value="1"/>
</dbReference>
<keyword evidence="2" id="KW-0805">Transcription regulation</keyword>
<sequence length="315" mass="35374">MDLLLNIEAFVRVAQTQSFSEAARQLRVARSVVTTRVKQLEDHVGTPLFHRSTRMVRLTDTGQAFVRDSTELVTRSQDLFDQMRDARGKPIGTLRIHALTGFVLGRFASILKSFQDAYPEIRLQVSVSDEVVDPVAAGVDCALQIFPPASTELVSKTLFPVRRVFCATGEYLARHGMPEDPRDLHQHQLGLYSRYPSRDRWTFHRGGQQFTVYLNASLLTNSVNLLREYAQDGAGIVCIPTFVASPALISGQLQPVLADYQLSSFGFSAVYAQTSRNAYKLRLFIDHISSTYKRLPPWDAELIKRGIVGEDLIIE</sequence>
<dbReference type="PROSITE" id="PS50931">
    <property type="entry name" value="HTH_LYSR"/>
    <property type="match status" value="1"/>
</dbReference>
<dbReference type="PANTHER" id="PTHR30537:SF5">
    <property type="entry name" value="HTH-TYPE TRANSCRIPTIONAL ACTIVATOR TTDR-RELATED"/>
    <property type="match status" value="1"/>
</dbReference>
<dbReference type="FunFam" id="1.10.10.10:FF:000001">
    <property type="entry name" value="LysR family transcriptional regulator"/>
    <property type="match status" value="1"/>
</dbReference>
<dbReference type="InterPro" id="IPR036388">
    <property type="entry name" value="WH-like_DNA-bd_sf"/>
</dbReference>
<dbReference type="Pfam" id="PF00126">
    <property type="entry name" value="HTH_1"/>
    <property type="match status" value="1"/>
</dbReference>
<protein>
    <submittedName>
        <fullName evidence="6">LysR family transcriptional regulator</fullName>
    </submittedName>
</protein>
<gene>
    <name evidence="6" type="ORF">CE154_011185</name>
</gene>
<comment type="similarity">
    <text evidence="1">Belongs to the LysR transcriptional regulatory family.</text>
</comment>
<evidence type="ECO:0000256" key="1">
    <source>
        <dbReference type="ARBA" id="ARBA00009437"/>
    </source>
</evidence>
<dbReference type="EMBL" id="NKDB02000002">
    <property type="protein sequence ID" value="RKJ96583.1"/>
    <property type="molecule type" value="Genomic_DNA"/>
</dbReference>
<dbReference type="Gene3D" id="1.10.10.10">
    <property type="entry name" value="Winged helix-like DNA-binding domain superfamily/Winged helix DNA-binding domain"/>
    <property type="match status" value="1"/>
</dbReference>
<dbReference type="PANTHER" id="PTHR30537">
    <property type="entry name" value="HTH-TYPE TRANSCRIPTIONAL REGULATOR"/>
    <property type="match status" value="1"/>
</dbReference>
<evidence type="ECO:0000256" key="3">
    <source>
        <dbReference type="ARBA" id="ARBA00023125"/>
    </source>
</evidence>
<organism evidence="6 7">
    <name type="scientific">Alicycliphilus denitrificans</name>
    <dbReference type="NCBI Taxonomy" id="179636"/>
    <lineage>
        <taxon>Bacteria</taxon>
        <taxon>Pseudomonadati</taxon>
        <taxon>Pseudomonadota</taxon>
        <taxon>Betaproteobacteria</taxon>
        <taxon>Burkholderiales</taxon>
        <taxon>Comamonadaceae</taxon>
        <taxon>Alicycliphilus</taxon>
    </lineage>
</organism>
<comment type="caution">
    <text evidence="6">The sequence shown here is derived from an EMBL/GenBank/DDBJ whole genome shotgun (WGS) entry which is preliminary data.</text>
</comment>
<dbReference type="InterPro" id="IPR000847">
    <property type="entry name" value="LysR_HTH_N"/>
</dbReference>
<keyword evidence="4" id="KW-0804">Transcription</keyword>
<evidence type="ECO:0000256" key="2">
    <source>
        <dbReference type="ARBA" id="ARBA00023015"/>
    </source>
</evidence>